<reference evidence="1" key="1">
    <citation type="submission" date="2022-05" db="EMBL/GenBank/DDBJ databases">
        <title>Comparative Genomics of Spacecraft Associated Microbes.</title>
        <authorList>
            <person name="Tran M.T."/>
            <person name="Wright A."/>
            <person name="Seuylemezian A."/>
            <person name="Eisen J."/>
            <person name="Coil D."/>
        </authorList>
    </citation>
    <scope>NUCLEOTIDE SEQUENCE</scope>
    <source>
        <strain evidence="1">FAIRING 10M-2.2</strain>
    </source>
</reference>
<accession>A0ACC6A8L6</accession>
<dbReference type="Proteomes" id="UP001202289">
    <property type="component" value="Unassembled WGS sequence"/>
</dbReference>
<evidence type="ECO:0000313" key="2">
    <source>
        <dbReference type="Proteomes" id="UP001202289"/>
    </source>
</evidence>
<gene>
    <name evidence="1" type="ORF">M3215_15925</name>
</gene>
<protein>
    <submittedName>
        <fullName evidence="1">Uncharacterized protein</fullName>
    </submittedName>
</protein>
<name>A0ACC6A8L6_9BACI</name>
<evidence type="ECO:0000313" key="1">
    <source>
        <dbReference type="EMBL" id="MCM3737246.1"/>
    </source>
</evidence>
<comment type="caution">
    <text evidence="1">The sequence shown here is derived from an EMBL/GenBank/DDBJ whole genome shotgun (WGS) entry which is preliminary data.</text>
</comment>
<sequence length="349" mass="40256">MNHTISKKRWMIWLAITSLIILSNILLYALPIMSPLPNRVALGSLFDFILTIPIVTYILIIRKRYSLKYIFPVILAGYVAARFIIPNPYFEAYSFITYLVVAGEIAFLCLELYLLYKIAKKLPAIVRAYKIYKHAYPSFSYAIEKAVYHSVSENVAVNVLLSECKLLYYALFSWGKKAPTGSGMFTYHKKTGSIAFYIMIIHGTLLESIGFHYFLHQWNPVVAWVLLILNIYAVLFFLAEIQAIRLCPYVVTDKELILQAGLTKQLSVPFCNIESIHYIKEALPSKIEQKQIFDATINEFMKEPAKLEIILKKPMKATMLYGFQKIVIKVHINVDDERTFYDTVMNKIQ</sequence>
<keyword evidence="2" id="KW-1185">Reference proteome</keyword>
<organism evidence="1 2">
    <name type="scientific">Bacillus cytotoxicus</name>
    <dbReference type="NCBI Taxonomy" id="580165"/>
    <lineage>
        <taxon>Bacteria</taxon>
        <taxon>Bacillati</taxon>
        <taxon>Bacillota</taxon>
        <taxon>Bacilli</taxon>
        <taxon>Bacillales</taxon>
        <taxon>Bacillaceae</taxon>
        <taxon>Bacillus</taxon>
        <taxon>Bacillus cereus group</taxon>
    </lineage>
</organism>
<dbReference type="EMBL" id="JAMBOP010000020">
    <property type="protein sequence ID" value="MCM3737246.1"/>
    <property type="molecule type" value="Genomic_DNA"/>
</dbReference>
<proteinExistence type="predicted"/>